<dbReference type="AlphaFoldDB" id="A0A7D9DLY0"/>
<gene>
    <name evidence="2" type="ORF">PACLA_8A018517</name>
</gene>
<dbReference type="GO" id="GO:0015074">
    <property type="term" value="P:DNA integration"/>
    <property type="evidence" value="ECO:0007669"/>
    <property type="project" value="InterPro"/>
</dbReference>
<dbReference type="InterPro" id="IPR050951">
    <property type="entry name" value="Retrovirus_Pol_polyprotein"/>
</dbReference>
<dbReference type="InterPro" id="IPR001584">
    <property type="entry name" value="Integrase_cat-core"/>
</dbReference>
<dbReference type="OrthoDB" id="10065153at2759"/>
<dbReference type="Pfam" id="PF00665">
    <property type="entry name" value="rve"/>
    <property type="match status" value="1"/>
</dbReference>
<dbReference type="InterPro" id="IPR012337">
    <property type="entry name" value="RNaseH-like_sf"/>
</dbReference>
<dbReference type="SUPFAM" id="SSF53098">
    <property type="entry name" value="Ribonuclease H-like"/>
    <property type="match status" value="1"/>
</dbReference>
<dbReference type="FunFam" id="3.30.420.10:FF:000032">
    <property type="entry name" value="Retrovirus-related Pol polyprotein from transposon 297-like Protein"/>
    <property type="match status" value="1"/>
</dbReference>
<accession>A0A7D9DLY0</accession>
<dbReference type="Gene3D" id="1.10.340.70">
    <property type="match status" value="1"/>
</dbReference>
<dbReference type="InterPro" id="IPR036397">
    <property type="entry name" value="RNaseH_sf"/>
</dbReference>
<evidence type="ECO:0000259" key="1">
    <source>
        <dbReference type="PROSITE" id="PS50994"/>
    </source>
</evidence>
<evidence type="ECO:0000313" key="2">
    <source>
        <dbReference type="EMBL" id="CAB3988830.1"/>
    </source>
</evidence>
<dbReference type="Pfam" id="PF17921">
    <property type="entry name" value="Integrase_H2C2"/>
    <property type="match status" value="1"/>
</dbReference>
<dbReference type="GO" id="GO:0003676">
    <property type="term" value="F:nucleic acid binding"/>
    <property type="evidence" value="ECO:0007669"/>
    <property type="project" value="InterPro"/>
</dbReference>
<name>A0A7D9DLY0_PARCT</name>
<dbReference type="PANTHER" id="PTHR37984:SF15">
    <property type="entry name" value="INTEGRASE CATALYTIC DOMAIN-CONTAINING PROTEIN"/>
    <property type="match status" value="1"/>
</dbReference>
<dbReference type="Gene3D" id="3.30.420.10">
    <property type="entry name" value="Ribonuclease H-like superfamily/Ribonuclease H"/>
    <property type="match status" value="1"/>
</dbReference>
<dbReference type="PANTHER" id="PTHR37984">
    <property type="entry name" value="PROTEIN CBG26694"/>
    <property type="match status" value="1"/>
</dbReference>
<reference evidence="2" key="1">
    <citation type="submission" date="2020-04" db="EMBL/GenBank/DDBJ databases">
        <authorList>
            <person name="Alioto T."/>
            <person name="Alioto T."/>
            <person name="Gomez Garrido J."/>
        </authorList>
    </citation>
    <scope>NUCLEOTIDE SEQUENCE</scope>
    <source>
        <strain evidence="2">A484AB</strain>
    </source>
</reference>
<feature type="domain" description="Integrase catalytic" evidence="1">
    <location>
        <begin position="54"/>
        <end position="212"/>
    </location>
</feature>
<evidence type="ECO:0000313" key="3">
    <source>
        <dbReference type="Proteomes" id="UP001152795"/>
    </source>
</evidence>
<protein>
    <submittedName>
        <fullName evidence="2">Retrovirus-related Pol poly from transposon</fullName>
    </submittedName>
</protein>
<dbReference type="InterPro" id="IPR041588">
    <property type="entry name" value="Integrase_H2C2"/>
</dbReference>
<organism evidence="2 3">
    <name type="scientific">Paramuricea clavata</name>
    <name type="common">Red gorgonian</name>
    <name type="synonym">Violescent sea-whip</name>
    <dbReference type="NCBI Taxonomy" id="317549"/>
    <lineage>
        <taxon>Eukaryota</taxon>
        <taxon>Metazoa</taxon>
        <taxon>Cnidaria</taxon>
        <taxon>Anthozoa</taxon>
        <taxon>Octocorallia</taxon>
        <taxon>Malacalcyonacea</taxon>
        <taxon>Plexauridae</taxon>
        <taxon>Paramuricea</taxon>
    </lineage>
</organism>
<comment type="caution">
    <text evidence="2">The sequence shown here is derived from an EMBL/GenBank/DDBJ whole genome shotgun (WGS) entry which is preliminary data.</text>
</comment>
<sequence length="324" mass="37386">MGHLGPERVFNLARERFYWPGMKNDIEHFITHVCSCVKQRKPTFTNRKPLHSISTSAPLELVSIDFVHLERSSGGFEYILVIVDHFTRYTQAYSTRNKTAATAADKIYNDFIPRFGFPSRIHHDQGGEFENKLFRRLEQLSGIAHSRTTPYHPQGNGQMKRMNRTLLHMLRTLPEVYKSNWKDHVNKLIHACNCTKHESTGFSPFLLLFGRPPRLPIDLMFNLTRKEESIGYPAYANKWKKAIQEGYMLASKSAEKAASKGRKQSDKRVMSTILLPGDRVLVRNLSLRRCPGKIRAFWEDEIHVVVSRKNPESPVYDIKSESGK</sequence>
<keyword evidence="3" id="KW-1185">Reference proteome</keyword>
<dbReference type="PROSITE" id="PS50994">
    <property type="entry name" value="INTEGRASE"/>
    <property type="match status" value="1"/>
</dbReference>
<dbReference type="EMBL" id="CACRXK020001390">
    <property type="protein sequence ID" value="CAB3988830.1"/>
    <property type="molecule type" value="Genomic_DNA"/>
</dbReference>
<dbReference type="Proteomes" id="UP001152795">
    <property type="component" value="Unassembled WGS sequence"/>
</dbReference>
<proteinExistence type="predicted"/>